<comment type="similarity">
    <text evidence="2">Belongs to the EamA transporter family.</text>
</comment>
<proteinExistence type="inferred from homology"/>
<evidence type="ECO:0000256" key="2">
    <source>
        <dbReference type="ARBA" id="ARBA00007362"/>
    </source>
</evidence>
<feature type="transmembrane region" description="Helical" evidence="6">
    <location>
        <begin position="234"/>
        <end position="252"/>
    </location>
</feature>
<dbReference type="SUPFAM" id="SSF103481">
    <property type="entry name" value="Multidrug resistance efflux transporter EmrE"/>
    <property type="match status" value="2"/>
</dbReference>
<feature type="transmembrane region" description="Helical" evidence="6">
    <location>
        <begin position="144"/>
        <end position="164"/>
    </location>
</feature>
<keyword evidence="3 6" id="KW-0812">Transmembrane</keyword>
<dbReference type="OrthoDB" id="5143138at2"/>
<dbReference type="PANTHER" id="PTHR32322:SF2">
    <property type="entry name" value="EAMA DOMAIN-CONTAINING PROTEIN"/>
    <property type="match status" value="1"/>
</dbReference>
<feature type="transmembrane region" description="Helical" evidence="6">
    <location>
        <begin position="170"/>
        <end position="191"/>
    </location>
</feature>
<dbReference type="AlphaFoldDB" id="A0A542YQQ8"/>
<dbReference type="InterPro" id="IPR000620">
    <property type="entry name" value="EamA_dom"/>
</dbReference>
<evidence type="ECO:0000256" key="3">
    <source>
        <dbReference type="ARBA" id="ARBA00022692"/>
    </source>
</evidence>
<protein>
    <submittedName>
        <fullName evidence="8">DME family drug/metabolite transporter</fullName>
    </submittedName>
</protein>
<feature type="transmembrane region" description="Helical" evidence="6">
    <location>
        <begin position="112"/>
        <end position="132"/>
    </location>
</feature>
<evidence type="ECO:0000256" key="1">
    <source>
        <dbReference type="ARBA" id="ARBA00004141"/>
    </source>
</evidence>
<dbReference type="PANTHER" id="PTHR32322">
    <property type="entry name" value="INNER MEMBRANE TRANSPORTER"/>
    <property type="match status" value="1"/>
</dbReference>
<dbReference type="GO" id="GO:0016020">
    <property type="term" value="C:membrane"/>
    <property type="evidence" value="ECO:0007669"/>
    <property type="project" value="UniProtKB-SubCell"/>
</dbReference>
<name>A0A542YQQ8_9MICO</name>
<accession>A0A542YQQ8</accession>
<evidence type="ECO:0000313" key="8">
    <source>
        <dbReference type="EMBL" id="TQL50436.1"/>
    </source>
</evidence>
<gene>
    <name evidence="8" type="ORF">FB467_1545</name>
</gene>
<organism evidence="8 9">
    <name type="scientific">Ornithinicoccus hortensis</name>
    <dbReference type="NCBI Taxonomy" id="82346"/>
    <lineage>
        <taxon>Bacteria</taxon>
        <taxon>Bacillati</taxon>
        <taxon>Actinomycetota</taxon>
        <taxon>Actinomycetes</taxon>
        <taxon>Micrococcales</taxon>
        <taxon>Intrasporangiaceae</taxon>
        <taxon>Ornithinicoccus</taxon>
    </lineage>
</organism>
<evidence type="ECO:0000259" key="7">
    <source>
        <dbReference type="Pfam" id="PF00892"/>
    </source>
</evidence>
<feature type="transmembrane region" description="Helical" evidence="6">
    <location>
        <begin position="86"/>
        <end position="106"/>
    </location>
</feature>
<dbReference type="RefSeq" id="WP_141784572.1">
    <property type="nucleotide sequence ID" value="NZ_BAAAIK010000002.1"/>
</dbReference>
<evidence type="ECO:0000256" key="4">
    <source>
        <dbReference type="ARBA" id="ARBA00022989"/>
    </source>
</evidence>
<feature type="transmembrane region" description="Helical" evidence="6">
    <location>
        <begin position="203"/>
        <end position="222"/>
    </location>
</feature>
<evidence type="ECO:0000256" key="6">
    <source>
        <dbReference type="SAM" id="Phobius"/>
    </source>
</evidence>
<evidence type="ECO:0000256" key="5">
    <source>
        <dbReference type="ARBA" id="ARBA00023136"/>
    </source>
</evidence>
<keyword evidence="5 6" id="KW-0472">Membrane</keyword>
<dbReference type="Pfam" id="PF00892">
    <property type="entry name" value="EamA"/>
    <property type="match status" value="2"/>
</dbReference>
<comment type="subcellular location">
    <subcellularLocation>
        <location evidence="1">Membrane</location>
        <topology evidence="1">Multi-pass membrane protein</topology>
    </subcellularLocation>
</comment>
<comment type="caution">
    <text evidence="8">The sequence shown here is derived from an EMBL/GenBank/DDBJ whole genome shotgun (WGS) entry which is preliminary data.</text>
</comment>
<keyword evidence="9" id="KW-1185">Reference proteome</keyword>
<reference evidence="8 9" key="1">
    <citation type="submission" date="2019-06" db="EMBL/GenBank/DDBJ databases">
        <title>Sequencing the genomes of 1000 actinobacteria strains.</title>
        <authorList>
            <person name="Klenk H.-P."/>
        </authorList>
    </citation>
    <scope>NUCLEOTIDE SEQUENCE [LARGE SCALE GENOMIC DNA]</scope>
    <source>
        <strain evidence="8 9">DSM 12335</strain>
    </source>
</reference>
<feature type="transmembrane region" description="Helical" evidence="6">
    <location>
        <begin position="57"/>
        <end position="74"/>
    </location>
</feature>
<feature type="domain" description="EamA" evidence="7">
    <location>
        <begin position="23"/>
        <end position="158"/>
    </location>
</feature>
<keyword evidence="4 6" id="KW-1133">Transmembrane helix</keyword>
<dbReference type="Proteomes" id="UP000319516">
    <property type="component" value="Unassembled WGS sequence"/>
</dbReference>
<dbReference type="InterPro" id="IPR050638">
    <property type="entry name" value="AA-Vitamin_Transporters"/>
</dbReference>
<dbReference type="EMBL" id="VFOP01000001">
    <property type="protein sequence ID" value="TQL50436.1"/>
    <property type="molecule type" value="Genomic_DNA"/>
</dbReference>
<feature type="transmembrane region" description="Helical" evidence="6">
    <location>
        <begin position="287"/>
        <end position="305"/>
    </location>
</feature>
<evidence type="ECO:0000313" key="9">
    <source>
        <dbReference type="Proteomes" id="UP000319516"/>
    </source>
</evidence>
<feature type="transmembrane region" description="Helical" evidence="6">
    <location>
        <begin position="21"/>
        <end position="45"/>
    </location>
</feature>
<dbReference type="InterPro" id="IPR037185">
    <property type="entry name" value="EmrE-like"/>
</dbReference>
<feature type="domain" description="EamA" evidence="7">
    <location>
        <begin position="173"/>
        <end position="303"/>
    </location>
</feature>
<sequence length="319" mass="32418">MTFRPSSPSARTARDLTPQPTTSGFGLLVIAGLLWGTGGVTGAALADATGLGGPAVATYRIGLGGLLLVLVLLAQRRRVPRGRPAVTRILLTGLLAALFQGCYFAGVQLASVSIATLIAIGSAPMVVILTQSVRQHRLPTVRQLRPVVLGITGLAVLVLGPGGGDRGPDLLAGTALALAAGAAFAIFTMLGARRHVGTDAPMVTGYGFLAGGVMLAVVTVPFSPMTFAPTVKGLGLLTLLAVVPTALAYTVYFRGLPHAGAATATVVALLEPLTATVLAVLLLGEPLSLPLVLGGALLLSSVLDARPRVPNEHPAPHQR</sequence>